<protein>
    <submittedName>
        <fullName evidence="1">Uncharacterized protein</fullName>
    </submittedName>
</protein>
<dbReference type="EMBL" id="UINC01174306">
    <property type="protein sequence ID" value="SVD80354.1"/>
    <property type="molecule type" value="Genomic_DNA"/>
</dbReference>
<proteinExistence type="predicted"/>
<name>A0A382YAX1_9ZZZZ</name>
<sequence>MGVFISPSVYASSNIHLKQDPS</sequence>
<evidence type="ECO:0000313" key="1">
    <source>
        <dbReference type="EMBL" id="SVD80354.1"/>
    </source>
</evidence>
<reference evidence="1" key="1">
    <citation type="submission" date="2018-05" db="EMBL/GenBank/DDBJ databases">
        <authorList>
            <person name="Lanie J.A."/>
            <person name="Ng W.-L."/>
            <person name="Kazmierczak K.M."/>
            <person name="Andrzejewski T.M."/>
            <person name="Davidsen T.M."/>
            <person name="Wayne K.J."/>
            <person name="Tettelin H."/>
            <person name="Glass J.I."/>
            <person name="Rusch D."/>
            <person name="Podicherti R."/>
            <person name="Tsui H.-C.T."/>
            <person name="Winkler M.E."/>
        </authorList>
    </citation>
    <scope>NUCLEOTIDE SEQUENCE</scope>
</reference>
<gene>
    <name evidence="1" type="ORF">METZ01_LOCUS433208</name>
</gene>
<accession>A0A382YAX1</accession>
<dbReference type="AlphaFoldDB" id="A0A382YAX1"/>
<feature type="non-terminal residue" evidence="1">
    <location>
        <position position="22"/>
    </location>
</feature>
<organism evidence="1">
    <name type="scientific">marine metagenome</name>
    <dbReference type="NCBI Taxonomy" id="408172"/>
    <lineage>
        <taxon>unclassified sequences</taxon>
        <taxon>metagenomes</taxon>
        <taxon>ecological metagenomes</taxon>
    </lineage>
</organism>